<evidence type="ECO:0000313" key="3">
    <source>
        <dbReference type="EMBL" id="RSU10654.1"/>
    </source>
</evidence>
<evidence type="ECO:0000256" key="1">
    <source>
        <dbReference type="SAM" id="MobiDB-lite"/>
    </source>
</evidence>
<feature type="transmembrane region" description="Helical" evidence="2">
    <location>
        <begin position="37"/>
        <end position="58"/>
    </location>
</feature>
<keyword evidence="2" id="KW-1133">Transmembrane helix</keyword>
<sequence>MERLKEYWQKVIIFFQDSAKKIKNMVDSLSRQQKKMAAGIGGGVVLVILLAFIISPIVRPIIRAEQIDSIGQREFGSPKVSQIFREEIDKKITGDGVFIAFIDEKDNPLAEPLLEMFDDTDKLAALSAEIFVYQPIYDVKELAKRFNLQDPNTLVYFSEGAEQERLILTKEDLNGNQLVEKMNLIVNPKIAPKQKIRVETPDESAESGEEATADTTEE</sequence>
<keyword evidence="2" id="KW-0472">Membrane</keyword>
<name>A0A430ARH1_9ENTE</name>
<evidence type="ECO:0000256" key="2">
    <source>
        <dbReference type="SAM" id="Phobius"/>
    </source>
</evidence>
<comment type="caution">
    <text evidence="3">The sequence shown here is derived from an EMBL/GenBank/DDBJ whole genome shotgun (WGS) entry which is preliminary data.</text>
</comment>
<evidence type="ECO:0000313" key="4">
    <source>
        <dbReference type="Proteomes" id="UP000286773"/>
    </source>
</evidence>
<dbReference type="AlphaFoldDB" id="A0A430ARH1"/>
<dbReference type="EMBL" id="NGKC01000011">
    <property type="protein sequence ID" value="RSU10654.1"/>
    <property type="molecule type" value="Genomic_DNA"/>
</dbReference>
<keyword evidence="4" id="KW-1185">Reference proteome</keyword>
<organism evidence="3 4">
    <name type="scientific">Vagococcus acidifermentans</name>
    <dbReference type="NCBI Taxonomy" id="564710"/>
    <lineage>
        <taxon>Bacteria</taxon>
        <taxon>Bacillati</taxon>
        <taxon>Bacillota</taxon>
        <taxon>Bacilli</taxon>
        <taxon>Lactobacillales</taxon>
        <taxon>Enterococcaceae</taxon>
        <taxon>Vagococcus</taxon>
    </lineage>
</organism>
<dbReference type="Proteomes" id="UP000286773">
    <property type="component" value="Unassembled WGS sequence"/>
</dbReference>
<reference evidence="3 4" key="1">
    <citation type="submission" date="2017-05" db="EMBL/GenBank/DDBJ databases">
        <title>Vagococcus spp. assemblies.</title>
        <authorList>
            <person name="Gulvik C.A."/>
        </authorList>
    </citation>
    <scope>NUCLEOTIDE SEQUENCE [LARGE SCALE GENOMIC DNA]</scope>
    <source>
        <strain evidence="3 4">LMG 24798</strain>
    </source>
</reference>
<protein>
    <submittedName>
        <fullName evidence="3">Uncharacterized protein</fullName>
    </submittedName>
</protein>
<feature type="region of interest" description="Disordered" evidence="1">
    <location>
        <begin position="195"/>
        <end position="218"/>
    </location>
</feature>
<accession>A0A430ARH1</accession>
<proteinExistence type="predicted"/>
<keyword evidence="2" id="KW-0812">Transmembrane</keyword>
<feature type="compositionally biased region" description="Acidic residues" evidence="1">
    <location>
        <begin position="201"/>
        <end position="218"/>
    </location>
</feature>
<dbReference type="RefSeq" id="WP_126814181.1">
    <property type="nucleotide sequence ID" value="NZ_NGKC01000011.1"/>
</dbReference>
<gene>
    <name evidence="3" type="ORF">CBF27_10070</name>
</gene>